<evidence type="ECO:0000313" key="5">
    <source>
        <dbReference type="Proteomes" id="UP001501442"/>
    </source>
</evidence>
<dbReference type="InterPro" id="IPR051398">
    <property type="entry name" value="Polysacch_Deacetylase"/>
</dbReference>
<dbReference type="Gene3D" id="2.60.120.260">
    <property type="entry name" value="Galactose-binding domain-like"/>
    <property type="match status" value="1"/>
</dbReference>
<evidence type="ECO:0000259" key="3">
    <source>
        <dbReference type="PROSITE" id="PS51677"/>
    </source>
</evidence>
<dbReference type="PANTHER" id="PTHR34216:SF11">
    <property type="entry name" value="CHITOOLIGOSACCHARIDE DEACETYLASE"/>
    <property type="match status" value="1"/>
</dbReference>
<dbReference type="InterPro" id="IPR002509">
    <property type="entry name" value="NODB_dom"/>
</dbReference>
<evidence type="ECO:0000313" key="4">
    <source>
        <dbReference type="EMBL" id="GAA4631594.1"/>
    </source>
</evidence>
<dbReference type="Proteomes" id="UP001501442">
    <property type="component" value="Unassembled WGS sequence"/>
</dbReference>
<protein>
    <recommendedName>
        <fullName evidence="3">NodB homology domain-containing protein</fullName>
    </recommendedName>
</protein>
<dbReference type="EMBL" id="BAABHK010000009">
    <property type="protein sequence ID" value="GAA4631594.1"/>
    <property type="molecule type" value="Genomic_DNA"/>
</dbReference>
<sequence length="466" mass="49383">MTPTPPPPTTRPGRVRWISVRLLRTRPTGHALAALFVLLCASLAVPGVTTAHAATTTVVTLGFDDGVKDQFTNARPVLQAHAMHGVFYINSGQTNLTNYMTQADIAALASDGDEIGGHTVDHADLTTLSSDDVKREVCNDRVTLLNWGFAIKNFAYPYGASNAAAEQIVHDCGYNSARTVGGVTSPGSCDGCGYTETIPPADVYNTQTPDSIKSDTSLATIKGYVTNAEQHGGGWVQLVFHHVCDACTDTYSVSPSTLSDFLDWLAPRRLLHGTTVKTVDQVIGGAQQPPVNGPPLNPPTHGNLVQNPSLESASNGLPACFQYGGYGTNTYTWTRSTDAHTGSYSQKLDVTSWTSGDRKLVSKQDANTCAPVATPGHTYTASVWYKGSWAADVPVKLTLYYRTSAGTWVYWTSGPALPATGTWTKTPAFTSPAVPSGATGLSIGLSLAGTGTIYTDDYDITDPANP</sequence>
<dbReference type="SUPFAM" id="SSF88713">
    <property type="entry name" value="Glycoside hydrolase/deacetylase"/>
    <property type="match status" value="1"/>
</dbReference>
<evidence type="ECO:0000256" key="2">
    <source>
        <dbReference type="SAM" id="MobiDB-lite"/>
    </source>
</evidence>
<dbReference type="Gene3D" id="3.20.20.370">
    <property type="entry name" value="Glycoside hydrolase/deacetylase"/>
    <property type="match status" value="1"/>
</dbReference>
<reference evidence="5" key="1">
    <citation type="journal article" date="2019" name="Int. J. Syst. Evol. Microbiol.">
        <title>The Global Catalogue of Microorganisms (GCM) 10K type strain sequencing project: providing services to taxonomists for standard genome sequencing and annotation.</title>
        <authorList>
            <consortium name="The Broad Institute Genomics Platform"/>
            <consortium name="The Broad Institute Genome Sequencing Center for Infectious Disease"/>
            <person name="Wu L."/>
            <person name="Ma J."/>
        </authorList>
    </citation>
    <scope>NUCLEOTIDE SEQUENCE [LARGE SCALE GENOMIC DNA]</scope>
    <source>
        <strain evidence="5">JCM 17939</strain>
    </source>
</reference>
<dbReference type="Pfam" id="PF01522">
    <property type="entry name" value="Polysacc_deac_1"/>
    <property type="match status" value="1"/>
</dbReference>
<name>A0ABP8UI28_9ACTN</name>
<dbReference type="PROSITE" id="PS51677">
    <property type="entry name" value="NODB"/>
    <property type="match status" value="1"/>
</dbReference>
<dbReference type="RefSeq" id="WP_345434610.1">
    <property type="nucleotide sequence ID" value="NZ_BAABHK010000009.1"/>
</dbReference>
<feature type="region of interest" description="Disordered" evidence="2">
    <location>
        <begin position="284"/>
        <end position="309"/>
    </location>
</feature>
<dbReference type="CDD" id="cd10967">
    <property type="entry name" value="CE4_GLA_like_6s"/>
    <property type="match status" value="1"/>
</dbReference>
<proteinExistence type="predicted"/>
<gene>
    <name evidence="4" type="ORF">GCM10023196_061630</name>
</gene>
<accession>A0ABP8UI28</accession>
<feature type="domain" description="NodB homology" evidence="3">
    <location>
        <begin position="57"/>
        <end position="254"/>
    </location>
</feature>
<comment type="caution">
    <text evidence="4">The sequence shown here is derived from an EMBL/GenBank/DDBJ whole genome shotgun (WGS) entry which is preliminary data.</text>
</comment>
<dbReference type="InterPro" id="IPR011330">
    <property type="entry name" value="Glyco_hydro/deAcase_b/a-brl"/>
</dbReference>
<dbReference type="PANTHER" id="PTHR34216">
    <property type="match status" value="1"/>
</dbReference>
<evidence type="ECO:0000256" key="1">
    <source>
        <dbReference type="ARBA" id="ARBA00022729"/>
    </source>
</evidence>
<keyword evidence="5" id="KW-1185">Reference proteome</keyword>
<organism evidence="4 5">
    <name type="scientific">Actinoallomurus vinaceus</name>
    <dbReference type="NCBI Taxonomy" id="1080074"/>
    <lineage>
        <taxon>Bacteria</taxon>
        <taxon>Bacillati</taxon>
        <taxon>Actinomycetota</taxon>
        <taxon>Actinomycetes</taxon>
        <taxon>Streptosporangiales</taxon>
        <taxon>Thermomonosporaceae</taxon>
        <taxon>Actinoallomurus</taxon>
    </lineage>
</organism>
<keyword evidence="1" id="KW-0732">Signal</keyword>